<evidence type="ECO:0000313" key="2">
    <source>
        <dbReference type="Proteomes" id="UP000799539"/>
    </source>
</evidence>
<protein>
    <submittedName>
        <fullName evidence="1">Uncharacterized protein</fullName>
    </submittedName>
</protein>
<organism evidence="1 2">
    <name type="scientific">Cercospora zeae-maydis SCOH1-5</name>
    <dbReference type="NCBI Taxonomy" id="717836"/>
    <lineage>
        <taxon>Eukaryota</taxon>
        <taxon>Fungi</taxon>
        <taxon>Dikarya</taxon>
        <taxon>Ascomycota</taxon>
        <taxon>Pezizomycotina</taxon>
        <taxon>Dothideomycetes</taxon>
        <taxon>Dothideomycetidae</taxon>
        <taxon>Mycosphaerellales</taxon>
        <taxon>Mycosphaerellaceae</taxon>
        <taxon>Cercospora</taxon>
    </lineage>
</organism>
<dbReference type="OrthoDB" id="3628618at2759"/>
<reference evidence="1" key="1">
    <citation type="journal article" date="2020" name="Stud. Mycol.">
        <title>101 Dothideomycetes genomes: a test case for predicting lifestyles and emergence of pathogens.</title>
        <authorList>
            <person name="Haridas S."/>
            <person name="Albert R."/>
            <person name="Binder M."/>
            <person name="Bloem J."/>
            <person name="Labutti K."/>
            <person name="Salamov A."/>
            <person name="Andreopoulos B."/>
            <person name="Baker S."/>
            <person name="Barry K."/>
            <person name="Bills G."/>
            <person name="Bluhm B."/>
            <person name="Cannon C."/>
            <person name="Castanera R."/>
            <person name="Culley D."/>
            <person name="Daum C."/>
            <person name="Ezra D."/>
            <person name="Gonzalez J."/>
            <person name="Henrissat B."/>
            <person name="Kuo A."/>
            <person name="Liang C."/>
            <person name="Lipzen A."/>
            <person name="Lutzoni F."/>
            <person name="Magnuson J."/>
            <person name="Mondo S."/>
            <person name="Nolan M."/>
            <person name="Ohm R."/>
            <person name="Pangilinan J."/>
            <person name="Park H.-J."/>
            <person name="Ramirez L."/>
            <person name="Alfaro M."/>
            <person name="Sun H."/>
            <person name="Tritt A."/>
            <person name="Yoshinaga Y."/>
            <person name="Zwiers L.-H."/>
            <person name="Turgeon B."/>
            <person name="Goodwin S."/>
            <person name="Spatafora J."/>
            <person name="Crous P."/>
            <person name="Grigoriev I."/>
        </authorList>
    </citation>
    <scope>NUCLEOTIDE SEQUENCE</scope>
    <source>
        <strain evidence="1">SCOH1-5</strain>
    </source>
</reference>
<evidence type="ECO:0000313" key="1">
    <source>
        <dbReference type="EMBL" id="KAF2208234.1"/>
    </source>
</evidence>
<sequence length="347" mass="38816">MATGNEPTFGPLETPVIFATKWYHKFFKHGLSPDWTTNEGWIDWLLQGCELYIAFEEQRRALGFEKDALKRIRMSLGPQQGGQDDVWNGAGRTRDLINYQLEAGDQTMRRNARAMPEVKAKFDVLMDRVTMAVVDASVFGGFEDSTTLEIGIAVLQNAAIDTVCLDAVIGCVTSTKLLTFAAPKKHLKILGAKWLRNLRKNKAKFGNGDTVEWLSGTYDLLTTYQAHMKDLGFSTKDLSIGIPTTTIEGQEITTANVAADADWLRELVNEAVDWQCECETKRKSPAAFKVRLDALVDKITLGKARGEWNPKVSDEAHAFHQESLRHAEEGRAALDEMLRCLGKVYLE</sequence>
<name>A0A6A6F4K7_9PEZI</name>
<keyword evidence="2" id="KW-1185">Reference proteome</keyword>
<proteinExistence type="predicted"/>
<dbReference type="AlphaFoldDB" id="A0A6A6F4K7"/>
<gene>
    <name evidence="1" type="ORF">CERZMDRAFT_87954</name>
</gene>
<dbReference type="Proteomes" id="UP000799539">
    <property type="component" value="Unassembled WGS sequence"/>
</dbReference>
<dbReference type="EMBL" id="ML992696">
    <property type="protein sequence ID" value="KAF2208234.1"/>
    <property type="molecule type" value="Genomic_DNA"/>
</dbReference>
<accession>A0A6A6F4K7</accession>